<gene>
    <name evidence="3" type="ORF">MUCCIDRAFT_159480</name>
</gene>
<accession>A0A168N4H3</accession>
<proteinExistence type="predicted"/>
<evidence type="ECO:0000259" key="2">
    <source>
        <dbReference type="Pfam" id="PF00026"/>
    </source>
</evidence>
<evidence type="ECO:0000313" key="3">
    <source>
        <dbReference type="EMBL" id="OAD05768.1"/>
    </source>
</evidence>
<keyword evidence="4" id="KW-1185">Reference proteome</keyword>
<feature type="chain" id="PRO_5007899246" description="Peptidase A1 domain-containing protein" evidence="1">
    <location>
        <begin position="34"/>
        <end position="101"/>
    </location>
</feature>
<comment type="caution">
    <text evidence="3">The sequence shown here is derived from an EMBL/GenBank/DDBJ whole genome shotgun (WGS) entry which is preliminary data.</text>
</comment>
<feature type="domain" description="Peptidase A1" evidence="2">
    <location>
        <begin position="54"/>
        <end position="101"/>
    </location>
</feature>
<evidence type="ECO:0000256" key="1">
    <source>
        <dbReference type="SAM" id="SignalP"/>
    </source>
</evidence>
<organism evidence="3 4">
    <name type="scientific">Mucor lusitanicus CBS 277.49</name>
    <dbReference type="NCBI Taxonomy" id="747725"/>
    <lineage>
        <taxon>Eukaryota</taxon>
        <taxon>Fungi</taxon>
        <taxon>Fungi incertae sedis</taxon>
        <taxon>Mucoromycota</taxon>
        <taxon>Mucoromycotina</taxon>
        <taxon>Mucoromycetes</taxon>
        <taxon>Mucorales</taxon>
        <taxon>Mucorineae</taxon>
        <taxon>Mucoraceae</taxon>
        <taxon>Mucor</taxon>
    </lineage>
</organism>
<dbReference type="EMBL" id="AMYB01000002">
    <property type="protein sequence ID" value="OAD05768.1"/>
    <property type="molecule type" value="Genomic_DNA"/>
</dbReference>
<dbReference type="InterPro" id="IPR033121">
    <property type="entry name" value="PEPTIDASE_A1"/>
</dbReference>
<dbReference type="Proteomes" id="UP000077051">
    <property type="component" value="Unassembled WGS sequence"/>
</dbReference>
<name>A0A168N4H3_MUCCL</name>
<feature type="signal peptide" evidence="1">
    <location>
        <begin position="1"/>
        <end position="33"/>
    </location>
</feature>
<dbReference type="Pfam" id="PF00026">
    <property type="entry name" value="Asp"/>
    <property type="match status" value="1"/>
</dbReference>
<protein>
    <recommendedName>
        <fullName evidence="2">Peptidase A1 domain-containing protein</fullName>
    </recommendedName>
</protein>
<keyword evidence="1" id="KW-0732">Signal</keyword>
<evidence type="ECO:0000313" key="4">
    <source>
        <dbReference type="Proteomes" id="UP000077051"/>
    </source>
</evidence>
<reference evidence="3 4" key="1">
    <citation type="submission" date="2015-06" db="EMBL/GenBank/DDBJ databases">
        <title>Expansion of signal transduction pathways in fungi by whole-genome duplication.</title>
        <authorList>
            <consortium name="DOE Joint Genome Institute"/>
            <person name="Corrochano L.M."/>
            <person name="Kuo A."/>
            <person name="Marcet-Houben M."/>
            <person name="Polaino S."/>
            <person name="Salamov A."/>
            <person name="Villalobos J.M."/>
            <person name="Alvarez M.I."/>
            <person name="Avalos J."/>
            <person name="Benito E.P."/>
            <person name="Benoit I."/>
            <person name="Burger G."/>
            <person name="Camino L.P."/>
            <person name="Canovas D."/>
            <person name="Cerda-Olmedo E."/>
            <person name="Cheng J.-F."/>
            <person name="Dominguez A."/>
            <person name="Elias M."/>
            <person name="Eslava A.P."/>
            <person name="Glaser F."/>
            <person name="Grimwood J."/>
            <person name="Gutierrez G."/>
            <person name="Heitman J."/>
            <person name="Henrissat B."/>
            <person name="Iturriaga E.A."/>
            <person name="Lang B.F."/>
            <person name="Lavin J.L."/>
            <person name="Lee S."/>
            <person name="Li W."/>
            <person name="Lindquist E."/>
            <person name="Lopez-Garcia S."/>
            <person name="Luque E.M."/>
            <person name="Marcos A.T."/>
            <person name="Martin J."/>
            <person name="Mccluskey K."/>
            <person name="Medina H.R."/>
            <person name="Miralles-Duran A."/>
            <person name="Miyazaki A."/>
            <person name="Munoz-Torres E."/>
            <person name="Oguiza J.A."/>
            <person name="Ohm R."/>
            <person name="Olmedo M."/>
            <person name="Orejas M."/>
            <person name="Ortiz-Castellanos L."/>
            <person name="Pisabarro A.G."/>
            <person name="Rodriguez-Romero J."/>
            <person name="Ruiz-Herrera J."/>
            <person name="Ruiz-Vazquez R."/>
            <person name="Sanz C."/>
            <person name="Schackwitz W."/>
            <person name="Schmutz J."/>
            <person name="Shahriari M."/>
            <person name="Shelest E."/>
            <person name="Silva-Franco F."/>
            <person name="Soanes D."/>
            <person name="Syed K."/>
            <person name="Tagua V.G."/>
            <person name="Talbot N.J."/>
            <person name="Thon M."/>
            <person name="De Vries R.P."/>
            <person name="Wiebenga A."/>
            <person name="Yadav J.S."/>
            <person name="Braun E.L."/>
            <person name="Baker S."/>
            <person name="Garre V."/>
            <person name="Horwitz B."/>
            <person name="Torres-Martinez S."/>
            <person name="Idnurm A."/>
            <person name="Herrera-Estrella A."/>
            <person name="Gabaldon T."/>
            <person name="Grigoriev I.V."/>
        </authorList>
    </citation>
    <scope>NUCLEOTIDE SEQUENCE [LARGE SCALE GENOMIC DNA]</scope>
    <source>
        <strain evidence="3 4">CBS 277.49</strain>
    </source>
</reference>
<dbReference type="AlphaFoldDB" id="A0A168N4H3"/>
<dbReference type="Gene3D" id="2.40.70.10">
    <property type="entry name" value="Acid Proteases"/>
    <property type="match status" value="1"/>
</dbReference>
<dbReference type="InterPro" id="IPR021109">
    <property type="entry name" value="Peptidase_aspartic_dom_sf"/>
</dbReference>
<dbReference type="VEuPathDB" id="FungiDB:MUCCIDRAFT_159480"/>
<dbReference type="OrthoDB" id="15189at2759"/>
<dbReference type="SUPFAM" id="SSF50630">
    <property type="entry name" value="Acid proteases"/>
    <property type="match status" value="1"/>
</dbReference>
<sequence length="101" mass="11505">MPLGLSGSKRMNLQEIRLWWMACLVWPFPTLSASNNSNNKTTSFVQELHSQADDHNKQGEVMFGGVNDNYFNGPLAYYIPVEQQSFWKVPVRDVSVNGQQI</sequence>